<evidence type="ECO:0000313" key="1">
    <source>
        <dbReference type="EMBL" id="QDV42833.1"/>
    </source>
</evidence>
<evidence type="ECO:0000313" key="2">
    <source>
        <dbReference type="Proteomes" id="UP000319004"/>
    </source>
</evidence>
<dbReference type="AlphaFoldDB" id="A0A518HPR2"/>
<reference evidence="1 2" key="1">
    <citation type="submission" date="2019-03" db="EMBL/GenBank/DDBJ databases">
        <title>Deep-cultivation of Planctomycetes and their phenomic and genomic characterization uncovers novel biology.</title>
        <authorList>
            <person name="Wiegand S."/>
            <person name="Jogler M."/>
            <person name="Boedeker C."/>
            <person name="Pinto D."/>
            <person name="Vollmers J."/>
            <person name="Rivas-Marin E."/>
            <person name="Kohn T."/>
            <person name="Peeters S.H."/>
            <person name="Heuer A."/>
            <person name="Rast P."/>
            <person name="Oberbeckmann S."/>
            <person name="Bunk B."/>
            <person name="Jeske O."/>
            <person name="Meyerdierks A."/>
            <person name="Storesund J.E."/>
            <person name="Kallscheuer N."/>
            <person name="Luecker S."/>
            <person name="Lage O.M."/>
            <person name="Pohl T."/>
            <person name="Merkel B.J."/>
            <person name="Hornburger P."/>
            <person name="Mueller R.-W."/>
            <person name="Bruemmer F."/>
            <person name="Labrenz M."/>
            <person name="Spormann A.M."/>
            <person name="Op den Camp H."/>
            <person name="Overmann J."/>
            <person name="Amann R."/>
            <person name="Jetten M.S.M."/>
            <person name="Mascher T."/>
            <person name="Medema M.H."/>
            <person name="Devos D.P."/>
            <person name="Kaster A.-K."/>
            <person name="Ovreas L."/>
            <person name="Rohde M."/>
            <person name="Galperin M.Y."/>
            <person name="Jogler C."/>
        </authorList>
    </citation>
    <scope>NUCLEOTIDE SEQUENCE [LARGE SCALE GENOMIC DNA]</scope>
    <source>
        <strain evidence="1 2">Enr13</strain>
    </source>
</reference>
<dbReference type="Proteomes" id="UP000319004">
    <property type="component" value="Chromosome"/>
</dbReference>
<dbReference type="EMBL" id="CP037423">
    <property type="protein sequence ID" value="QDV42833.1"/>
    <property type="molecule type" value="Genomic_DNA"/>
</dbReference>
<proteinExistence type="predicted"/>
<protein>
    <submittedName>
        <fullName evidence="1">Uncharacterized protein</fullName>
    </submittedName>
</protein>
<keyword evidence="2" id="KW-1185">Reference proteome</keyword>
<sequence precursor="true">MSKLALSQPKLSLQCEPKSRNPKVVSCLRWRQKNSLRARQCWPPRYFYVTSLPIQKTFHQPGLKVCSA</sequence>
<organism evidence="1 2">
    <name type="scientific">Stieleria neptunia</name>
    <dbReference type="NCBI Taxonomy" id="2527979"/>
    <lineage>
        <taxon>Bacteria</taxon>
        <taxon>Pseudomonadati</taxon>
        <taxon>Planctomycetota</taxon>
        <taxon>Planctomycetia</taxon>
        <taxon>Pirellulales</taxon>
        <taxon>Pirellulaceae</taxon>
        <taxon>Stieleria</taxon>
    </lineage>
</organism>
<accession>A0A518HPR2</accession>
<name>A0A518HPR2_9BACT</name>
<dbReference type="KEGG" id="snep:Enr13x_26830"/>
<gene>
    <name evidence="1" type="ORF">Enr13x_26830</name>
</gene>